<dbReference type="Gene3D" id="2.130.10.10">
    <property type="entry name" value="YVTN repeat-like/Quinoprotein amine dehydrogenase"/>
    <property type="match status" value="1"/>
</dbReference>
<keyword evidence="2" id="KW-0963">Cytoplasm</keyword>
<keyword evidence="11" id="KW-1185">Reference proteome</keyword>
<dbReference type="SUPFAM" id="SSF50729">
    <property type="entry name" value="PH domain-like"/>
    <property type="match status" value="1"/>
</dbReference>
<feature type="domain" description="Tyrosine specific protein phosphatases" evidence="7">
    <location>
        <begin position="123"/>
        <end position="180"/>
    </location>
</feature>
<feature type="transmembrane region" description="Helical" evidence="6">
    <location>
        <begin position="12"/>
        <end position="29"/>
    </location>
</feature>
<comment type="subcellular location">
    <subcellularLocation>
        <location evidence="1">Cytoplasm</location>
    </subcellularLocation>
</comment>
<dbReference type="InterPro" id="IPR050865">
    <property type="entry name" value="BEACH_Domain"/>
</dbReference>
<dbReference type="GO" id="GO:0004721">
    <property type="term" value="F:phosphoprotein phosphatase activity"/>
    <property type="evidence" value="ECO:0007669"/>
    <property type="project" value="UniProtKB-KW"/>
</dbReference>
<name>A0A024GHT2_9STRA</name>
<dbReference type="InterPro" id="IPR016130">
    <property type="entry name" value="Tyr_Pase_AS"/>
</dbReference>
<dbReference type="PROSITE" id="PS51783">
    <property type="entry name" value="PH_BEACH"/>
    <property type="match status" value="1"/>
</dbReference>
<dbReference type="InterPro" id="IPR000409">
    <property type="entry name" value="BEACH_dom"/>
</dbReference>
<dbReference type="InterPro" id="IPR000387">
    <property type="entry name" value="Tyr_Pase_dom"/>
</dbReference>
<dbReference type="Proteomes" id="UP000053237">
    <property type="component" value="Unassembled WGS sequence"/>
</dbReference>
<evidence type="ECO:0000259" key="7">
    <source>
        <dbReference type="PROSITE" id="PS50056"/>
    </source>
</evidence>
<feature type="region of interest" description="Disordered" evidence="5">
    <location>
        <begin position="373"/>
        <end position="395"/>
    </location>
</feature>
<dbReference type="CDD" id="cd06071">
    <property type="entry name" value="Beach"/>
    <property type="match status" value="1"/>
</dbReference>
<dbReference type="GO" id="GO:0005737">
    <property type="term" value="C:cytoplasm"/>
    <property type="evidence" value="ECO:0007669"/>
    <property type="project" value="UniProtKB-SubCell"/>
</dbReference>
<keyword evidence="6" id="KW-1133">Transmembrane helix</keyword>
<feature type="region of interest" description="Disordered" evidence="5">
    <location>
        <begin position="2246"/>
        <end position="2275"/>
    </location>
</feature>
<feature type="domain" description="BEACH" evidence="8">
    <location>
        <begin position="1840"/>
        <end position="2139"/>
    </location>
</feature>
<evidence type="ECO:0000313" key="10">
    <source>
        <dbReference type="EMBL" id="CCI46076.1"/>
    </source>
</evidence>
<feature type="compositionally biased region" description="Basic and acidic residues" evidence="5">
    <location>
        <begin position="377"/>
        <end position="395"/>
    </location>
</feature>
<dbReference type="PROSITE" id="PS50056">
    <property type="entry name" value="TYR_PHOSPHATASE_2"/>
    <property type="match status" value="1"/>
</dbReference>
<dbReference type="Gene3D" id="1.10.1540.10">
    <property type="entry name" value="BEACH domain"/>
    <property type="match status" value="1"/>
</dbReference>
<dbReference type="InterPro" id="IPR020422">
    <property type="entry name" value="TYR_PHOSPHATASE_DUAL_dom"/>
</dbReference>
<organism evidence="10 11">
    <name type="scientific">Albugo candida</name>
    <dbReference type="NCBI Taxonomy" id="65357"/>
    <lineage>
        <taxon>Eukaryota</taxon>
        <taxon>Sar</taxon>
        <taxon>Stramenopiles</taxon>
        <taxon>Oomycota</taxon>
        <taxon>Peronosporomycetes</taxon>
        <taxon>Albuginales</taxon>
        <taxon>Albuginaceae</taxon>
        <taxon>Albugo</taxon>
    </lineage>
</organism>
<evidence type="ECO:0000256" key="6">
    <source>
        <dbReference type="SAM" id="Phobius"/>
    </source>
</evidence>
<dbReference type="InParanoid" id="A0A024GHT2"/>
<gene>
    <name evidence="10" type="ORF">BN9_070050</name>
</gene>
<keyword evidence="4" id="KW-0904">Protein phosphatase</keyword>
<evidence type="ECO:0000256" key="1">
    <source>
        <dbReference type="ARBA" id="ARBA00004496"/>
    </source>
</evidence>
<feature type="region of interest" description="Disordered" evidence="5">
    <location>
        <begin position="2139"/>
        <end position="2182"/>
    </location>
</feature>
<proteinExistence type="predicted"/>
<comment type="caution">
    <text evidence="10">The sequence shown here is derived from an EMBL/GenBank/DDBJ whole genome shotgun (WGS) entry which is preliminary data.</text>
</comment>
<keyword evidence="6" id="KW-0812">Transmembrane</keyword>
<dbReference type="SUPFAM" id="SSF52799">
    <property type="entry name" value="(Phosphotyrosine protein) phosphatases II"/>
    <property type="match status" value="1"/>
</dbReference>
<sequence>MNIYWEWPLRHICVLLLLVYVAFQMHLLPQKLARIVSKIFFYPTLPLTYWSRRHAYWTQLDSKVIFGVALLETLQHVEILHNQGVRAVVNLCDEYYGPIRKYDELAIVQLYLPTIDHCEPSLNDIRKAIAFIRDKTQAGAMVYIHCKSGNGRSAAIAFCWLLYAHKMTPLQAQMYLNERRKCQRNFMHDSLNTNMEANPSPIPSHPPQSPSQMLYSLLDRLLVLAYEQCTDPPLSHHILLQNIQNTFAHIKQVMLCEPHQVAKESISCTNPAPLWPHISINPPRNFFRFAPHSSITFPSIDWSSFRSYSIAIWLYIDISWTSTSTKGPKLSSFTVFHVSNRSNSLGMETQLYWDTNDTKQRVFVSIQSRANASFSTESHKQKQKPEAQFSKMDENQPKSALLNGWEAVDRCIGIRNKRWHLLVISHSSHYLKKSSITCVLDGEMQFQADLSYPSALIHASNCYCGAGPNSRLRVSGITMYPEELQMNQIAMVYRQGPNRPLIRTARGRYRDIGRDFVSEFQEEIPKSCELSMLSPQDRNTLAELANRRVLFSAAAMDPCENSRSVECIREGHVTDSQSKWITMENVGPASTSTSSEVQYRHFQCHRDVSNVRVSDMYAAWHHVLGIEAIPVLFHYILIGYERTVNAEGLDKCMESIFINLLWILAALLSDTIENQEGFLQTFGCHMLYHTFLQHKASVRRVWMTEGCLSSMFEFVQGLKRLSFVDKISSQKSIWNTNPLFGTALRVFFLDNEIWKESVGLKTQAYFYHHLLAVITQSPGIINELGGVSRLLETLERVSERDEAEVKECVQAITQMMETCLVAQTHVMDHAEKEELAFIPISVPEEKVEISPTASNLFASTLSGRKNRFLHLQLEGIEWSDQNDTHGQKSETSTDSSAVSSILLRTSLLRDIRLILAFLLFCESSGVVLSLVRMLQRLSDAHIDVRVALLGSNLIDSMLIILRRIDKKAANSTEIDTTIQLAALRLTISFLSWLECVQGRTVWCALEERLQTLTTRQSVHHPAFNVMQRMQAHWRQMYSDSDGFGVKKSVLFNEFRKQIRTSMLFPVHSLGRPYPSLQEDAPKHNPSHRNRVVLTWDQRLALGFFGAYQLLRQQSFQQEMKTEMLASDVADALDELPLPSILPYLPFFLSHLVAKEREEILLRLSVSLKTSERLQKELVSMPGFWPTAFLRLCMVDRDTNTTMQTGEDLVQDFIVTLLAASMHETWGWEAFRNVILAVQAIRDQENGRRRHVQISIAPLEWLSRVTAIVLQRMARHRVIFSRALADNVYHVLFMVESLLLTEDDNAEWTVSQHLLLQSVLDLTLRLMESTQKAHRIGLRPALGILLRALAFVTEFSTLLSIIDLLGDALQHQVYLISALRVYDDLPPRKISLNTLAGLQEAIQMHEKRSNFEIIGILHQFVIKVASSGCFEELHSISSDAGNDAQQAHAILSTLDDDLQQCNWDTSMDQHARSAFTGIWGSSRCCRVFEPEGKTQSFASACVGGEYSKVADAAWSVEMSCVQNWMEHVVSLVKSRKKTSHTRQRLGWTHAAWLKQEYLLRSQYAHGSLSDGSLEYWRRKVQYRLCMRETPMPSRMRTMLEVTIDSLDAIQACMKTSKQAHCLEVSRKHKHTTSHFVDPLGRPGTQRRCDFESSRSDSRAKSKSLDSDPRSPSWEERFWTQSSEQDRDEMDLYIDPGEGLLFPLHQHTLLRTDCYRVVPEGLIPGTLLFSPKYLYFHPNRSLRERAQVSRMTQDDASFQRFKTEFAGGLRRSWRWKYRNITSVFLRRYRLGDSALELFMSNGSIHFLDFSTDSSPNDAMSAKRDDILRLLYSLLPKSATKQLPDRSWSYLSSACKAWKSFDLSNFDYLMILNTCSGRSFNDLTQYPVFPWTLSDYDSVDLELKVECFSPRATATFRDLSKPMGALNSERLREYWERYNSFDDPLIPKFLYGSHYSTYAGVVLFFLFRLEPFAQLHRQVQGGSFDLPDRLFTSVAETWAMCNSQMSEVKELTPEFYTSPGFFLRNLNDFALGVRHDRMRIGDVKLPKWAKGSPEVFIRQHRRALESEHVSAQLCHWIDLVFGYQQRGKAALDAQNLFYHLTYHGVVEMEKLTDPLLRDAVELQIAHFGQCPKQVFMEPHVPRPSLQSRRKNGASDASSPAVSCSNDSKRVEWPNDKLTSSSRRHSITNDLMPTQYIEEPHPLSKTVRLQRVDTCGVRLINVLSECIIAINEIGAVELLHWRVLPCTNRKNDDTLTHSSEKKANSEPKASTADTQDSNLDDKAEREWILHVERAREDVDSLPRIPICRPILHRLDGLEITQAAPIRTSLHGRLIISGGDPNGGIYFRLLDSDTGLLIAKASVYGHDDSVTCLAIDAFQPHSACSSMHAITPCHQLDFDQELLVSGSRDGTLAFWIVSKMKQDLLFHSPRISTNPVMFFRGHRGSIVDCDVSTSAGFVVSCTFHIGIVQYLHENGQVAFHFKPASPTAFTDAEDCEELPCNSTCVLAIVRASSKGFVCVVTKQMSMTTGTLLLTSSKVICSICEVYDVAGQLHHCREFQHCDILSLKLSGDGSKVVISLSSGRIMSFHIDDFSVAYEYVCPKDLQGRICTSAVGPREASLLLAVGSDNGTLLMHLLPEADGSVSFLSNMSRLFGVNAKLKMVKETVHQAQSLALTTLGNAKAVTSTARNIAGEAFGEAKTMVRGLLKKWNPHAVSAQESTL</sequence>
<dbReference type="InterPro" id="IPR036372">
    <property type="entry name" value="BEACH_dom_sf"/>
</dbReference>
<dbReference type="InterPro" id="IPR011993">
    <property type="entry name" value="PH-like_dom_sf"/>
</dbReference>
<dbReference type="SUPFAM" id="SSF81837">
    <property type="entry name" value="BEACH domain"/>
    <property type="match status" value="1"/>
</dbReference>
<dbReference type="SUPFAM" id="SSF50978">
    <property type="entry name" value="WD40 repeat-like"/>
    <property type="match status" value="1"/>
</dbReference>
<dbReference type="CDD" id="cd01201">
    <property type="entry name" value="PH_BEACH"/>
    <property type="match status" value="1"/>
</dbReference>
<feature type="compositionally biased region" description="Basic and acidic residues" evidence="5">
    <location>
        <begin position="1645"/>
        <end position="1676"/>
    </location>
</feature>
<dbReference type="InterPro" id="IPR036322">
    <property type="entry name" value="WD40_repeat_dom_sf"/>
</dbReference>
<dbReference type="InterPro" id="IPR029021">
    <property type="entry name" value="Prot-tyrosine_phosphatase-like"/>
</dbReference>
<keyword evidence="3" id="KW-0378">Hydrolase</keyword>
<feature type="compositionally biased region" description="Basic and acidic residues" evidence="5">
    <location>
        <begin position="2246"/>
        <end position="2261"/>
    </location>
</feature>
<dbReference type="InterPro" id="IPR015943">
    <property type="entry name" value="WD40/YVTN_repeat-like_dom_sf"/>
</dbReference>
<feature type="compositionally biased region" description="Polar residues" evidence="5">
    <location>
        <begin position="2151"/>
        <end position="2162"/>
    </location>
</feature>
<dbReference type="EMBL" id="CAIX01000116">
    <property type="protein sequence ID" value="CCI46076.1"/>
    <property type="molecule type" value="Genomic_DNA"/>
</dbReference>
<evidence type="ECO:0000256" key="2">
    <source>
        <dbReference type="ARBA" id="ARBA00022490"/>
    </source>
</evidence>
<dbReference type="PANTHER" id="PTHR13743">
    <property type="entry name" value="BEIGE/BEACH-RELATED"/>
    <property type="match status" value="1"/>
</dbReference>
<evidence type="ECO:0000313" key="11">
    <source>
        <dbReference type="Proteomes" id="UP000053237"/>
    </source>
</evidence>
<dbReference type="InterPro" id="IPR023362">
    <property type="entry name" value="PH-BEACH_dom"/>
</dbReference>
<dbReference type="InterPro" id="IPR000340">
    <property type="entry name" value="Dual-sp_phosphatase_cat-dom"/>
</dbReference>
<dbReference type="InterPro" id="IPR001680">
    <property type="entry name" value="WD40_rpt"/>
</dbReference>
<evidence type="ECO:0000259" key="8">
    <source>
        <dbReference type="PROSITE" id="PS50197"/>
    </source>
</evidence>
<dbReference type="Pfam" id="PF14844">
    <property type="entry name" value="PH_BEACH"/>
    <property type="match status" value="1"/>
</dbReference>
<reference evidence="10 11" key="1">
    <citation type="submission" date="2012-05" db="EMBL/GenBank/DDBJ databases">
        <title>Recombination and specialization in a pathogen metapopulation.</title>
        <authorList>
            <person name="Gardiner A."/>
            <person name="Kemen E."/>
            <person name="Schultz-Larsen T."/>
            <person name="MacLean D."/>
            <person name="Van Oosterhout C."/>
            <person name="Jones J.D.G."/>
        </authorList>
    </citation>
    <scope>NUCLEOTIDE SEQUENCE [LARGE SCALE GENOMIC DNA]</scope>
    <source>
        <strain evidence="10 11">Ac Nc2</strain>
    </source>
</reference>
<dbReference type="Pfam" id="PF00782">
    <property type="entry name" value="DSPc"/>
    <property type="match status" value="1"/>
</dbReference>
<protein>
    <submittedName>
        <fullName evidence="10">Uncharacterized protein</fullName>
    </submittedName>
</protein>
<accession>A0A024GHT2</accession>
<dbReference type="OrthoDB" id="26681at2759"/>
<dbReference type="SMART" id="SM00320">
    <property type="entry name" value="WD40"/>
    <property type="match status" value="3"/>
</dbReference>
<evidence type="ECO:0000259" key="9">
    <source>
        <dbReference type="PROSITE" id="PS51783"/>
    </source>
</evidence>
<dbReference type="Gene3D" id="2.30.29.30">
    <property type="entry name" value="Pleckstrin-homology domain (PH domain)/Phosphotyrosine-binding domain (PTB)"/>
    <property type="match status" value="1"/>
</dbReference>
<evidence type="ECO:0000256" key="4">
    <source>
        <dbReference type="ARBA" id="ARBA00022912"/>
    </source>
</evidence>
<evidence type="ECO:0000256" key="3">
    <source>
        <dbReference type="ARBA" id="ARBA00022801"/>
    </source>
</evidence>
<dbReference type="SMART" id="SM01026">
    <property type="entry name" value="Beach"/>
    <property type="match status" value="1"/>
</dbReference>
<dbReference type="Gene3D" id="3.90.190.10">
    <property type="entry name" value="Protein tyrosine phosphatase superfamily"/>
    <property type="match status" value="1"/>
</dbReference>
<dbReference type="PANTHER" id="PTHR13743:SF123">
    <property type="entry name" value="PROTEIN FAN"/>
    <property type="match status" value="1"/>
</dbReference>
<dbReference type="PROSITE" id="PS50197">
    <property type="entry name" value="BEACH"/>
    <property type="match status" value="1"/>
</dbReference>
<dbReference type="PROSITE" id="PS00383">
    <property type="entry name" value="TYR_PHOSPHATASE_1"/>
    <property type="match status" value="1"/>
</dbReference>
<feature type="compositionally biased region" description="Polar residues" evidence="5">
    <location>
        <begin position="2263"/>
        <end position="2273"/>
    </location>
</feature>
<dbReference type="STRING" id="65357.A0A024GHT2"/>
<feature type="region of interest" description="Disordered" evidence="5">
    <location>
        <begin position="1631"/>
        <end position="1681"/>
    </location>
</feature>
<feature type="domain" description="BEACH-type PH" evidence="9">
    <location>
        <begin position="1701"/>
        <end position="1829"/>
    </location>
</feature>
<dbReference type="SMART" id="SM00195">
    <property type="entry name" value="DSPc"/>
    <property type="match status" value="1"/>
</dbReference>
<keyword evidence="6" id="KW-0472">Membrane</keyword>
<evidence type="ECO:0000256" key="5">
    <source>
        <dbReference type="SAM" id="MobiDB-lite"/>
    </source>
</evidence>
<dbReference type="Pfam" id="PF02138">
    <property type="entry name" value="Beach"/>
    <property type="match status" value="1"/>
</dbReference>